<gene>
    <name evidence="1" type="ORF">CTRG_02687</name>
</gene>
<dbReference type="Proteomes" id="UP000002037">
    <property type="component" value="Unassembled WGS sequence"/>
</dbReference>
<dbReference type="EMBL" id="GG692397">
    <property type="protein sequence ID" value="EER33869.1"/>
    <property type="molecule type" value="Genomic_DNA"/>
</dbReference>
<keyword evidence="2" id="KW-1185">Reference proteome</keyword>
<proteinExistence type="predicted"/>
<organism evidence="1 2">
    <name type="scientific">Candida tropicalis (strain ATCC MYA-3404 / T1)</name>
    <name type="common">Yeast</name>
    <dbReference type="NCBI Taxonomy" id="294747"/>
    <lineage>
        <taxon>Eukaryota</taxon>
        <taxon>Fungi</taxon>
        <taxon>Dikarya</taxon>
        <taxon>Ascomycota</taxon>
        <taxon>Saccharomycotina</taxon>
        <taxon>Pichiomycetes</taxon>
        <taxon>Debaryomycetaceae</taxon>
        <taxon>Candida/Lodderomyces clade</taxon>
        <taxon>Candida</taxon>
    </lineage>
</organism>
<dbReference type="OrthoDB" id="4021357at2759"/>
<name>C5M8G5_CANTT</name>
<dbReference type="KEGG" id="ctp:CTRG_02687"/>
<evidence type="ECO:0000313" key="1">
    <source>
        <dbReference type="EMBL" id="EER33869.1"/>
    </source>
</evidence>
<evidence type="ECO:0000313" key="2">
    <source>
        <dbReference type="Proteomes" id="UP000002037"/>
    </source>
</evidence>
<dbReference type="RefSeq" id="XP_002548390.1">
    <property type="nucleotide sequence ID" value="XM_002548344.1"/>
</dbReference>
<dbReference type="VEuPathDB" id="FungiDB:CTRG_02687"/>
<dbReference type="GeneID" id="8302074"/>
<accession>C5M8G5</accession>
<sequence length="460" mass="53713">MSAFLLLHDQACSRYTSEKSISNKKSSISYAPSTISVASSSRSIPLSYSSSFTRGKEKRKKKVFDISTNSYIDYIYPAFKVSLLEYNESLKIIKSSPYAKFNENLNKQHIFDLKSLEMLRYTYFEDLNYNSVASFRLNQRNVNGDYNLQYMNKIACLTESAEKSLPRLPLDEKEAKEDEEAIPDFNDKQNIKSILQSDQFWNNIFQEMKFESLQSPLDYIEYLPSLKQLKNFYNEILEYFLFNIHTLKPNTEEITDSEETIHLQRLYYVYFTEFNYHYFRIMKLEHDKLFKSCSDINLRYVVYEKLLDVISSNIKAMSGNKQNDALATWEKFLEFIAYDLLSQDFDKLQEKDTNHLQLNRTTTNTNTSVSDYQYKPPRKMSISSRSSNQSFFSMGKATRNGSICDSEGSQMSSPIYEEPTTPVETICPTESQQLSYHDVRIKPKKQSIFKRLLGGIKSSK</sequence>
<protein>
    <submittedName>
        <fullName evidence="1">Uncharacterized protein</fullName>
    </submittedName>
</protein>
<reference evidence="1 2" key="1">
    <citation type="journal article" date="2009" name="Nature">
        <title>Evolution of pathogenicity and sexual reproduction in eight Candida genomes.</title>
        <authorList>
            <person name="Butler G."/>
            <person name="Rasmussen M.D."/>
            <person name="Lin M.F."/>
            <person name="Santos M.A."/>
            <person name="Sakthikumar S."/>
            <person name="Munro C.A."/>
            <person name="Rheinbay E."/>
            <person name="Grabherr M."/>
            <person name="Forche A."/>
            <person name="Reedy J.L."/>
            <person name="Agrafioti I."/>
            <person name="Arnaud M.B."/>
            <person name="Bates S."/>
            <person name="Brown A.J."/>
            <person name="Brunke S."/>
            <person name="Costanzo M.C."/>
            <person name="Fitzpatrick D.A."/>
            <person name="de Groot P.W."/>
            <person name="Harris D."/>
            <person name="Hoyer L.L."/>
            <person name="Hube B."/>
            <person name="Klis F.M."/>
            <person name="Kodira C."/>
            <person name="Lennard N."/>
            <person name="Logue M.E."/>
            <person name="Martin R."/>
            <person name="Neiman A.M."/>
            <person name="Nikolaou E."/>
            <person name="Quail M.A."/>
            <person name="Quinn J."/>
            <person name="Santos M.C."/>
            <person name="Schmitzberger F.F."/>
            <person name="Sherlock G."/>
            <person name="Shah P."/>
            <person name="Silverstein K.A."/>
            <person name="Skrzypek M.S."/>
            <person name="Soll D."/>
            <person name="Staggs R."/>
            <person name="Stansfield I."/>
            <person name="Stumpf M.P."/>
            <person name="Sudbery P.E."/>
            <person name="Srikantha T."/>
            <person name="Zeng Q."/>
            <person name="Berman J."/>
            <person name="Berriman M."/>
            <person name="Heitman J."/>
            <person name="Gow N.A."/>
            <person name="Lorenz M.C."/>
            <person name="Birren B.W."/>
            <person name="Kellis M."/>
            <person name="Cuomo C.A."/>
        </authorList>
    </citation>
    <scope>NUCLEOTIDE SEQUENCE [LARGE SCALE GENOMIC DNA]</scope>
    <source>
        <strain evidence="2">ATCC MYA-3404 / T1</strain>
    </source>
</reference>
<dbReference type="HOGENOM" id="CLU_587920_0_0_1"/>
<dbReference type="AlphaFoldDB" id="C5M8G5"/>